<dbReference type="CDD" id="cd03710">
    <property type="entry name" value="BipA_TypA_C"/>
    <property type="match status" value="1"/>
</dbReference>
<dbReference type="GO" id="GO:0003924">
    <property type="term" value="F:GTPase activity"/>
    <property type="evidence" value="ECO:0007669"/>
    <property type="project" value="UniProtKB-UniRule"/>
</dbReference>
<dbReference type="GO" id="GO:0005829">
    <property type="term" value="C:cytosol"/>
    <property type="evidence" value="ECO:0007669"/>
    <property type="project" value="TreeGrafter"/>
</dbReference>
<keyword evidence="3" id="KW-0699">rRNA-binding</keyword>
<dbReference type="InterPro" id="IPR004161">
    <property type="entry name" value="EFTu-like_2"/>
</dbReference>
<feature type="binding site" evidence="3">
    <location>
        <begin position="13"/>
        <end position="18"/>
    </location>
    <ligand>
        <name>GTP</name>
        <dbReference type="ChEBI" id="CHEBI:37565"/>
    </ligand>
</feature>
<gene>
    <name evidence="4" type="primary">typA</name>
    <name evidence="3" type="synonym">bipA</name>
    <name evidence="4" type="ORF">GJ689_23625</name>
</gene>
<sequence>MTLRNVAIIAHVDHGKTTLVDRLLQQSGVFRENQRVTERAMDSGDLERERGITILAKATSIVWKDVRINIVDTPGHADFGGEVERILNMVDGAIVLVDAAEGPLPQTKFVVSKALKIGLKPIVAINKVDRSDARPDVVAGEVFDLFAALDASEEQLDFPILYGSAKEGWMAPSLEGPKDSMTPLFDLVLKHVPPPTIEHGPFRMLGTILESNPYLGRIVTGRITSGSIKPNQPAKVLDRNGRIVESGRISKVLAFRGLERQPIDEAVAGDIVSVAGLPEATVAHTICAPEVSEPLPAQPIDPPTLSMTFRVNDSPLAGTEGDKVTGRMIRDRLLREAEGNVALRVSESDEKDSMEVAGRGELQLGILIETMRREGYELSVSRPKVLLQRDEANGELREPIEEVVIDVDEQFSGVVVQKMSERKAELIEMRPSGGGRTRLVFYAPTRGLIGYQGELLTDTRGTAIMNRLFHAYAPYKGEVQGRRTGVLISTDAGEAVAYALWNLEDRGPMMIEPGWKVYQGMIVGEHTRDNDLEVNVLKGKKLTNIRTTSKDEAVRLTPPMKMTLEKALAYIQDDELVEVTPKSIRLRKKILDPNERKKEERRRVAEGV</sequence>
<keyword evidence="3" id="KW-0378">Hydrolase</keyword>
<dbReference type="GO" id="GO:0000049">
    <property type="term" value="F:tRNA binding"/>
    <property type="evidence" value="ECO:0007669"/>
    <property type="project" value="UniProtKB-KW"/>
</dbReference>
<proteinExistence type="inferred from homology"/>
<dbReference type="InterPro" id="IPR035647">
    <property type="entry name" value="EFG_III/V"/>
</dbReference>
<dbReference type="PANTHER" id="PTHR42908:SF8">
    <property type="entry name" value="TR-TYPE G DOMAIN-CONTAINING PROTEIN"/>
    <property type="match status" value="1"/>
</dbReference>
<evidence type="ECO:0000313" key="5">
    <source>
        <dbReference type="Proteomes" id="UP000438991"/>
    </source>
</evidence>
<comment type="similarity">
    <text evidence="3">Belongs to the TRAFAC class translation factor GTPase superfamily. Classic translation factor GTPase family. BipA subfamily.</text>
</comment>
<protein>
    <recommendedName>
        <fullName evidence="3">Large ribosomal subunit assembly factor BipA</fullName>
        <ecNumber evidence="3">3.6.5.-</ecNumber>
    </recommendedName>
    <alternativeName>
        <fullName evidence="3">GTP-binding protein BipA</fullName>
    </alternativeName>
</protein>
<keyword evidence="3" id="KW-0963">Cytoplasm</keyword>
<evidence type="ECO:0000256" key="3">
    <source>
        <dbReference type="HAMAP-Rule" id="MF_00849"/>
    </source>
</evidence>
<dbReference type="InterPro" id="IPR006298">
    <property type="entry name" value="BipA"/>
</dbReference>
<dbReference type="SUPFAM" id="SSF50447">
    <property type="entry name" value="Translation proteins"/>
    <property type="match status" value="1"/>
</dbReference>
<dbReference type="GO" id="GO:1990904">
    <property type="term" value="C:ribonucleoprotein complex"/>
    <property type="evidence" value="ECO:0007669"/>
    <property type="project" value="TreeGrafter"/>
</dbReference>
<dbReference type="InterPro" id="IPR047042">
    <property type="entry name" value="BipA_II"/>
</dbReference>
<dbReference type="PROSITE" id="PS00301">
    <property type="entry name" value="G_TR_1"/>
    <property type="match status" value="1"/>
</dbReference>
<dbReference type="Gene3D" id="3.40.50.300">
    <property type="entry name" value="P-loop containing nucleotide triphosphate hydrolases"/>
    <property type="match status" value="1"/>
</dbReference>
<dbReference type="InterPro" id="IPR047043">
    <property type="entry name" value="BipA_III"/>
</dbReference>
<dbReference type="SUPFAM" id="SSF54980">
    <property type="entry name" value="EF-G C-terminal domain-like"/>
    <property type="match status" value="2"/>
</dbReference>
<dbReference type="GO" id="GO:0097216">
    <property type="term" value="F:guanosine tetraphosphate binding"/>
    <property type="evidence" value="ECO:0007669"/>
    <property type="project" value="UniProtKB-ARBA"/>
</dbReference>
<reference evidence="4 5" key="1">
    <citation type="submission" date="2019-11" db="EMBL/GenBank/DDBJ databases">
        <title>Whole-genome sequence of Rhodoplanes serenus DSM 18633, type strain.</title>
        <authorList>
            <person name="Kyndt J.A."/>
            <person name="Meyer T.E."/>
        </authorList>
    </citation>
    <scope>NUCLEOTIDE SEQUENCE [LARGE SCALE GENOMIC DNA]</scope>
    <source>
        <strain evidence="4 5">DSM 18633</strain>
    </source>
</reference>
<dbReference type="PROSITE" id="PS51722">
    <property type="entry name" value="G_TR_2"/>
    <property type="match status" value="1"/>
</dbReference>
<keyword evidence="1 3" id="KW-0547">Nucleotide-binding</keyword>
<dbReference type="InterPro" id="IPR047041">
    <property type="entry name" value="BipA_GTP-bd_dom"/>
</dbReference>
<dbReference type="InterPro" id="IPR027417">
    <property type="entry name" value="P-loop_NTPase"/>
</dbReference>
<comment type="catalytic activity">
    <reaction evidence="3">
        <text>GTP + H2O = GDP + phosphate + H(+)</text>
        <dbReference type="Rhea" id="RHEA:19669"/>
        <dbReference type="ChEBI" id="CHEBI:15377"/>
        <dbReference type="ChEBI" id="CHEBI:15378"/>
        <dbReference type="ChEBI" id="CHEBI:37565"/>
        <dbReference type="ChEBI" id="CHEBI:43474"/>
        <dbReference type="ChEBI" id="CHEBI:58189"/>
    </reaction>
</comment>
<comment type="caution">
    <text evidence="4">The sequence shown here is derived from an EMBL/GenBank/DDBJ whole genome shotgun (WGS) entry which is preliminary data.</text>
</comment>
<keyword evidence="2 3" id="KW-0342">GTP-binding</keyword>
<dbReference type="InterPro" id="IPR005225">
    <property type="entry name" value="Small_GTP-bd"/>
</dbReference>
<dbReference type="NCBIfam" id="TIGR00231">
    <property type="entry name" value="small_GTP"/>
    <property type="match status" value="1"/>
</dbReference>
<dbReference type="SUPFAM" id="SSF52540">
    <property type="entry name" value="P-loop containing nucleoside triphosphate hydrolases"/>
    <property type="match status" value="1"/>
</dbReference>
<dbReference type="HAMAP" id="MF_00849">
    <property type="entry name" value="BipA"/>
    <property type="match status" value="1"/>
</dbReference>
<dbReference type="PRINTS" id="PR00315">
    <property type="entry name" value="ELONGATNFCT"/>
</dbReference>
<feature type="binding site" evidence="3">
    <location>
        <begin position="126"/>
        <end position="129"/>
    </location>
    <ligand>
        <name>GTP</name>
        <dbReference type="ChEBI" id="CHEBI:37565"/>
    </ligand>
</feature>
<dbReference type="Gene3D" id="2.40.30.10">
    <property type="entry name" value="Translation factors"/>
    <property type="match status" value="1"/>
</dbReference>
<dbReference type="InterPro" id="IPR042116">
    <property type="entry name" value="TypA/BipA_C"/>
</dbReference>
<dbReference type="FunFam" id="2.40.50.250:FF:000001">
    <property type="entry name" value="GTP-binding protein TypA"/>
    <property type="match status" value="1"/>
</dbReference>
<dbReference type="InterPro" id="IPR000640">
    <property type="entry name" value="EFG_V-like"/>
</dbReference>
<keyword evidence="3" id="KW-0820">tRNA-binding</keyword>
<organism evidence="4 5">
    <name type="scientific">Rhodoplanes serenus</name>
    <dbReference type="NCBI Taxonomy" id="200615"/>
    <lineage>
        <taxon>Bacteria</taxon>
        <taxon>Pseudomonadati</taxon>
        <taxon>Pseudomonadota</taxon>
        <taxon>Alphaproteobacteria</taxon>
        <taxon>Hyphomicrobiales</taxon>
        <taxon>Nitrobacteraceae</taxon>
        <taxon>Rhodoplanes</taxon>
    </lineage>
</organism>
<dbReference type="InterPro" id="IPR031157">
    <property type="entry name" value="G_TR_CS"/>
</dbReference>
<dbReference type="EC" id="3.6.5.-" evidence="3"/>
<dbReference type="AlphaFoldDB" id="A0A327K1I1"/>
<dbReference type="GO" id="GO:0000027">
    <property type="term" value="P:ribosomal large subunit assembly"/>
    <property type="evidence" value="ECO:0007669"/>
    <property type="project" value="UniProtKB-UniRule"/>
</dbReference>
<comment type="subunit">
    <text evidence="3">Monomer.</text>
</comment>
<keyword evidence="3" id="KW-0690">Ribosome biogenesis</keyword>
<dbReference type="CDD" id="cd01891">
    <property type="entry name" value="TypA_BipA"/>
    <property type="match status" value="1"/>
</dbReference>
<dbReference type="Pfam" id="PF00679">
    <property type="entry name" value="EFG_C"/>
    <property type="match status" value="1"/>
</dbReference>
<dbReference type="CDD" id="cd03691">
    <property type="entry name" value="BipA_TypA_II"/>
    <property type="match status" value="1"/>
</dbReference>
<comment type="function">
    <text evidence="3">A 50S ribosomal subunit assembly protein with GTPase activity, required for 50S subunit assembly at low temperatures, may also play a role in translation. Binds GTP and analogs. Binds the 70S ribosome between the 30S and 50S subunits, in a similar position as ribosome-bound EF-G; it contacts a number of ribosomal proteins, both rRNAs and the A-site tRNA.</text>
</comment>
<dbReference type="GO" id="GO:0019843">
    <property type="term" value="F:rRNA binding"/>
    <property type="evidence" value="ECO:0007669"/>
    <property type="project" value="UniProtKB-KW"/>
</dbReference>
<keyword evidence="3" id="KW-0694">RNA-binding</keyword>
<dbReference type="RefSeq" id="WP_111388552.1">
    <property type="nucleotide sequence ID" value="NZ_NPEW01000389.1"/>
</dbReference>
<comment type="subcellular location">
    <subcellularLocation>
        <location evidence="3">Cytoplasm</location>
    </subcellularLocation>
    <text evidence="3">Binds to ribosomes.</text>
</comment>
<dbReference type="Proteomes" id="UP000438991">
    <property type="component" value="Unassembled WGS sequence"/>
</dbReference>
<dbReference type="FunFam" id="3.30.70.240:FF:000002">
    <property type="entry name" value="GTP-binding protein TypA"/>
    <property type="match status" value="1"/>
</dbReference>
<name>A0A327K1I1_9BRAD</name>
<dbReference type="Pfam" id="PF21018">
    <property type="entry name" value="BipA_C"/>
    <property type="match status" value="1"/>
</dbReference>
<dbReference type="EMBL" id="WNKV01000025">
    <property type="protein sequence ID" value="MTW19192.1"/>
    <property type="molecule type" value="Genomic_DNA"/>
</dbReference>
<dbReference type="GO" id="GO:0005525">
    <property type="term" value="F:GTP binding"/>
    <property type="evidence" value="ECO:0007669"/>
    <property type="project" value="UniProtKB-UniRule"/>
</dbReference>
<evidence type="ECO:0000256" key="2">
    <source>
        <dbReference type="ARBA" id="ARBA00023134"/>
    </source>
</evidence>
<dbReference type="InterPro" id="IPR048876">
    <property type="entry name" value="BipA_C"/>
</dbReference>
<dbReference type="FunFam" id="3.30.70.870:FF:000003">
    <property type="entry name" value="GTP-binding protein TypA"/>
    <property type="match status" value="1"/>
</dbReference>
<dbReference type="Gene3D" id="3.30.70.870">
    <property type="entry name" value="Elongation Factor G (Translational Gtpase), domain 3"/>
    <property type="match status" value="1"/>
</dbReference>
<dbReference type="GO" id="GO:0043022">
    <property type="term" value="F:ribosome binding"/>
    <property type="evidence" value="ECO:0007669"/>
    <property type="project" value="UniProtKB-UniRule"/>
</dbReference>
<dbReference type="Gene3D" id="2.40.50.250">
    <property type="entry name" value="bipa protein"/>
    <property type="match status" value="1"/>
</dbReference>
<accession>A0A327K1I1</accession>
<dbReference type="InterPro" id="IPR035651">
    <property type="entry name" value="BipA_V"/>
</dbReference>
<evidence type="ECO:0000313" key="4">
    <source>
        <dbReference type="EMBL" id="MTW19192.1"/>
    </source>
</evidence>
<dbReference type="CDD" id="cd16263">
    <property type="entry name" value="BipA_III"/>
    <property type="match status" value="1"/>
</dbReference>
<dbReference type="Pfam" id="PF03144">
    <property type="entry name" value="GTP_EFTU_D2"/>
    <property type="match status" value="1"/>
</dbReference>
<dbReference type="NCBIfam" id="TIGR01394">
    <property type="entry name" value="TypA_BipA"/>
    <property type="match status" value="1"/>
</dbReference>
<dbReference type="Gene3D" id="3.30.70.240">
    <property type="match status" value="1"/>
</dbReference>
<dbReference type="PANTHER" id="PTHR42908">
    <property type="entry name" value="TRANSLATION ELONGATION FACTOR-RELATED"/>
    <property type="match status" value="1"/>
</dbReference>
<dbReference type="FunFam" id="3.40.50.300:FF:000055">
    <property type="entry name" value="GTP-binding protein TypA"/>
    <property type="match status" value="1"/>
</dbReference>
<dbReference type="Pfam" id="PF00009">
    <property type="entry name" value="GTP_EFTU"/>
    <property type="match status" value="1"/>
</dbReference>
<dbReference type="InterPro" id="IPR000795">
    <property type="entry name" value="T_Tr_GTP-bd_dom"/>
</dbReference>
<evidence type="ECO:0000256" key="1">
    <source>
        <dbReference type="ARBA" id="ARBA00022741"/>
    </source>
</evidence>
<dbReference type="InterPro" id="IPR009000">
    <property type="entry name" value="Transl_B-barrel_sf"/>
</dbReference>